<feature type="chain" id="PRO_5010343995" description="Calcium-binding protein" evidence="1">
    <location>
        <begin position="28"/>
        <end position="254"/>
    </location>
</feature>
<protein>
    <recommendedName>
        <fullName evidence="4">Calcium-binding protein</fullName>
    </recommendedName>
</protein>
<keyword evidence="1" id="KW-0732">Signal</keyword>
<dbReference type="AlphaFoldDB" id="A0A1I2F146"/>
<feature type="signal peptide" evidence="1">
    <location>
        <begin position="1"/>
        <end position="27"/>
    </location>
</feature>
<dbReference type="Proteomes" id="UP000181942">
    <property type="component" value="Unassembled WGS sequence"/>
</dbReference>
<proteinExistence type="predicted"/>
<dbReference type="EMBL" id="FONR01000003">
    <property type="protein sequence ID" value="SFE98885.1"/>
    <property type="molecule type" value="Genomic_DNA"/>
</dbReference>
<evidence type="ECO:0000313" key="3">
    <source>
        <dbReference type="Proteomes" id="UP000181942"/>
    </source>
</evidence>
<evidence type="ECO:0000313" key="2">
    <source>
        <dbReference type="EMBL" id="SFE98885.1"/>
    </source>
</evidence>
<dbReference type="RefSeq" id="WP_075027052.1">
    <property type="nucleotide sequence ID" value="NZ_FONR01000003.1"/>
</dbReference>
<reference evidence="2 3" key="1">
    <citation type="submission" date="2016-10" db="EMBL/GenBank/DDBJ databases">
        <authorList>
            <person name="de Groot N.N."/>
        </authorList>
    </citation>
    <scope>NUCLEOTIDE SEQUENCE [LARGE SCALE GENOMIC DNA]</scope>
    <source>
        <strain evidence="2 3">OK461</strain>
    </source>
</reference>
<gene>
    <name evidence="2" type="ORF">SAMN02787118_103214</name>
</gene>
<dbReference type="OrthoDB" id="3296851at2"/>
<accession>A0A1I2F146</accession>
<evidence type="ECO:0008006" key="4">
    <source>
        <dbReference type="Google" id="ProtNLM"/>
    </source>
</evidence>
<sequence length="254" mass="26476">MRKRTTTVALLASFAAAGAALAPAAFADGSQGDTKITKVVVNGGKDVVIGATTVKKFTVSVTATDNQGIKSADITLNGPGYGILTTSSVKCVAASATTSTCSTSFTVDPRVYDVTSDQAGTWYVDAWVDANGDDSNFIWKEKAGSFKLQRLSKLTVNAAPEPVKKGKTITVTGALTRASWEYGKYVGYTGQPVKLQFKKKGAGAYTTVKTIKTTSGGALKTTVKASVDGTYRYAFAGTTTTPAVNATGDYIDVR</sequence>
<name>A0A1I2F146_9ACTN</name>
<dbReference type="PROSITE" id="PS00430">
    <property type="entry name" value="TONB_DEPENDENT_REC_1"/>
    <property type="match status" value="1"/>
</dbReference>
<organism evidence="2 3">
    <name type="scientific">Streptomyces mirabilis</name>
    <dbReference type="NCBI Taxonomy" id="68239"/>
    <lineage>
        <taxon>Bacteria</taxon>
        <taxon>Bacillati</taxon>
        <taxon>Actinomycetota</taxon>
        <taxon>Actinomycetes</taxon>
        <taxon>Kitasatosporales</taxon>
        <taxon>Streptomycetaceae</taxon>
        <taxon>Streptomyces</taxon>
    </lineage>
</organism>
<evidence type="ECO:0000256" key="1">
    <source>
        <dbReference type="SAM" id="SignalP"/>
    </source>
</evidence>
<dbReference type="InterPro" id="IPR010916">
    <property type="entry name" value="TonB_box_CS"/>
</dbReference>